<keyword evidence="2" id="KW-0812">Transmembrane</keyword>
<name>A0A7W9HRL4_9PSEU</name>
<keyword evidence="2" id="KW-1133">Transmembrane helix</keyword>
<keyword evidence="2" id="KW-0472">Membrane</keyword>
<evidence type="ECO:0000256" key="1">
    <source>
        <dbReference type="SAM" id="MobiDB-lite"/>
    </source>
</evidence>
<organism evidence="3 4">
    <name type="scientific">Saccharothrix ecbatanensis</name>
    <dbReference type="NCBI Taxonomy" id="1105145"/>
    <lineage>
        <taxon>Bacteria</taxon>
        <taxon>Bacillati</taxon>
        <taxon>Actinomycetota</taxon>
        <taxon>Actinomycetes</taxon>
        <taxon>Pseudonocardiales</taxon>
        <taxon>Pseudonocardiaceae</taxon>
        <taxon>Saccharothrix</taxon>
    </lineage>
</organism>
<dbReference type="Proteomes" id="UP000552097">
    <property type="component" value="Unassembled WGS sequence"/>
</dbReference>
<reference evidence="3 4" key="1">
    <citation type="submission" date="2020-08" db="EMBL/GenBank/DDBJ databases">
        <title>Sequencing the genomes of 1000 actinobacteria strains.</title>
        <authorList>
            <person name="Klenk H.-P."/>
        </authorList>
    </citation>
    <scope>NUCLEOTIDE SEQUENCE [LARGE SCALE GENOMIC DNA]</scope>
    <source>
        <strain evidence="3 4">DSM 45486</strain>
    </source>
</reference>
<evidence type="ECO:0000313" key="3">
    <source>
        <dbReference type="EMBL" id="MBB5807153.1"/>
    </source>
</evidence>
<keyword evidence="4" id="KW-1185">Reference proteome</keyword>
<sequence>MDDFGSGPAALDGTQAPPPPRAFPDPLAGLVTGEQPYRREAVAPIVVPPLAPPQPPSAPYVPSVPAARRPARAAQRPAQMPAQSHRQPAGPHVSGPHVSGPHVTGPHVSGRHVVPGQPTAHLPHPGLARREPAQAPAQQERKKGKGGLIGCLVLLAALSGLLVNVVREIIQAVADLLR</sequence>
<feature type="region of interest" description="Disordered" evidence="1">
    <location>
        <begin position="47"/>
        <end position="143"/>
    </location>
</feature>
<feature type="transmembrane region" description="Helical" evidence="2">
    <location>
        <begin position="147"/>
        <end position="166"/>
    </location>
</feature>
<dbReference type="AlphaFoldDB" id="A0A7W9HRL4"/>
<accession>A0A7W9HRL4</accession>
<evidence type="ECO:0000313" key="4">
    <source>
        <dbReference type="Proteomes" id="UP000552097"/>
    </source>
</evidence>
<proteinExistence type="predicted"/>
<feature type="compositionally biased region" description="Pro residues" evidence="1">
    <location>
        <begin position="47"/>
        <end position="59"/>
    </location>
</feature>
<dbReference type="RefSeq" id="WP_184927193.1">
    <property type="nucleotide sequence ID" value="NZ_JACHMO010000001.1"/>
</dbReference>
<protein>
    <submittedName>
        <fullName evidence="3">Uncharacterized protein</fullName>
    </submittedName>
</protein>
<feature type="compositionally biased region" description="Low complexity" evidence="1">
    <location>
        <begin position="60"/>
        <end position="84"/>
    </location>
</feature>
<dbReference type="EMBL" id="JACHMO010000001">
    <property type="protein sequence ID" value="MBB5807153.1"/>
    <property type="molecule type" value="Genomic_DNA"/>
</dbReference>
<gene>
    <name evidence="3" type="ORF">F4560_006921</name>
</gene>
<feature type="region of interest" description="Disordered" evidence="1">
    <location>
        <begin position="1"/>
        <end position="34"/>
    </location>
</feature>
<comment type="caution">
    <text evidence="3">The sequence shown here is derived from an EMBL/GenBank/DDBJ whole genome shotgun (WGS) entry which is preliminary data.</text>
</comment>
<evidence type="ECO:0000256" key="2">
    <source>
        <dbReference type="SAM" id="Phobius"/>
    </source>
</evidence>